<feature type="repeat" description="TPR" evidence="2">
    <location>
        <begin position="139"/>
        <end position="172"/>
    </location>
</feature>
<evidence type="ECO:0000313" key="4">
    <source>
        <dbReference type="EMBL" id="CAG6712572.1"/>
    </source>
</evidence>
<dbReference type="GO" id="GO:0005680">
    <property type="term" value="C:anaphase-promoting complex"/>
    <property type="evidence" value="ECO:0007669"/>
    <property type="project" value="TreeGrafter"/>
</dbReference>
<accession>A0A8D8V104</accession>
<dbReference type="EMBL" id="HBUF01087482">
    <property type="protein sequence ID" value="CAG6634747.1"/>
    <property type="molecule type" value="Transcribed_RNA"/>
</dbReference>
<evidence type="ECO:0000256" key="3">
    <source>
        <dbReference type="SAM" id="MobiDB-lite"/>
    </source>
</evidence>
<dbReference type="PANTHER" id="PTHR12558">
    <property type="entry name" value="CELL DIVISION CYCLE 16,23,27"/>
    <property type="match status" value="1"/>
</dbReference>
<dbReference type="InterPro" id="IPR011990">
    <property type="entry name" value="TPR-like_helical_dom_sf"/>
</dbReference>
<dbReference type="SUPFAM" id="SSF48452">
    <property type="entry name" value="TPR-like"/>
    <property type="match status" value="1"/>
</dbReference>
<proteinExistence type="predicted"/>
<dbReference type="InterPro" id="IPR019734">
    <property type="entry name" value="TPR_rpt"/>
</dbReference>
<feature type="repeat" description="TPR" evidence="2">
    <location>
        <begin position="347"/>
        <end position="380"/>
    </location>
</feature>
<dbReference type="EMBL" id="HBUF01579263">
    <property type="protein sequence ID" value="CAG6769548.1"/>
    <property type="molecule type" value="Transcribed_RNA"/>
</dbReference>
<dbReference type="Pfam" id="PF13181">
    <property type="entry name" value="TPR_8"/>
    <property type="match status" value="2"/>
</dbReference>
<dbReference type="GO" id="GO:0051301">
    <property type="term" value="P:cell division"/>
    <property type="evidence" value="ECO:0007669"/>
    <property type="project" value="TreeGrafter"/>
</dbReference>
<evidence type="ECO:0000256" key="1">
    <source>
        <dbReference type="ARBA" id="ARBA00022803"/>
    </source>
</evidence>
<keyword evidence="1 2" id="KW-0802">TPR repeat</keyword>
<organism evidence="4">
    <name type="scientific">Cacopsylla melanoneura</name>
    <dbReference type="NCBI Taxonomy" id="428564"/>
    <lineage>
        <taxon>Eukaryota</taxon>
        <taxon>Metazoa</taxon>
        <taxon>Ecdysozoa</taxon>
        <taxon>Arthropoda</taxon>
        <taxon>Hexapoda</taxon>
        <taxon>Insecta</taxon>
        <taxon>Pterygota</taxon>
        <taxon>Neoptera</taxon>
        <taxon>Paraneoptera</taxon>
        <taxon>Hemiptera</taxon>
        <taxon>Sternorrhyncha</taxon>
        <taxon>Psylloidea</taxon>
        <taxon>Psyllidae</taxon>
        <taxon>Psyllinae</taxon>
        <taxon>Cacopsylla</taxon>
    </lineage>
</organism>
<dbReference type="EMBL" id="HBUF01579264">
    <property type="protein sequence ID" value="CAG6769549.1"/>
    <property type="molecule type" value="Transcribed_RNA"/>
</dbReference>
<feature type="region of interest" description="Disordered" evidence="3">
    <location>
        <begin position="579"/>
        <end position="599"/>
    </location>
</feature>
<dbReference type="Gene3D" id="1.25.40.10">
    <property type="entry name" value="Tetratricopeptide repeat domain"/>
    <property type="match status" value="4"/>
</dbReference>
<name>A0A8D8V104_9HEMI</name>
<dbReference type="EMBL" id="HBUF01262911">
    <property type="protein sequence ID" value="CAG6683402.1"/>
    <property type="molecule type" value="Transcribed_RNA"/>
</dbReference>
<dbReference type="EMBL" id="HBUF01349486">
    <property type="protein sequence ID" value="CAG6712570.1"/>
    <property type="molecule type" value="Transcribed_RNA"/>
</dbReference>
<dbReference type="SUPFAM" id="SSF81901">
    <property type="entry name" value="HCP-like"/>
    <property type="match status" value="1"/>
</dbReference>
<feature type="repeat" description="TPR" evidence="2">
    <location>
        <begin position="481"/>
        <end position="514"/>
    </location>
</feature>
<dbReference type="EMBL" id="HBUF01262912">
    <property type="protein sequence ID" value="CAG6683403.1"/>
    <property type="molecule type" value="Transcribed_RNA"/>
</dbReference>
<dbReference type="EMBL" id="HBUF01349488">
    <property type="protein sequence ID" value="CAG6712572.1"/>
    <property type="molecule type" value="Transcribed_RNA"/>
</dbReference>
<dbReference type="EMBL" id="HBUF01087481">
    <property type="protein sequence ID" value="CAG6634746.1"/>
    <property type="molecule type" value="Transcribed_RNA"/>
</dbReference>
<dbReference type="SMART" id="SM00028">
    <property type="entry name" value="TPR"/>
    <property type="match status" value="6"/>
</dbReference>
<sequence>MGTKFDVTAMGTKFDQIKQLFDNQLYSNVISLIELILTAGNQTCDIITGFTKFQTYIYYAQSLYQVEEYKKSLHIYKNALMFKKTLLKGKGSPKGAETPKDIMSDTDIKYEMYLCYQKLKDTDEAFNILTSIHGKQRTPKVNMALGQMYQDNGNERSAITCYKEVLKESPLALQAAQGLLCLGVKGVEVHSLILDPGMGASVKNLNGIDWVNAWIRAHAHMYAKEYKQAIHTFRQLEEGTPFSNNSSLLISLGELYYLSGDFKNALFNMKKANDIEKLQSRGLDIYAAVLYHERKLSELERLIPTSLPAELNAEMCTAIAYLLYAMKNYSKALYMAQRACTKDPKSIEPLILKGQILYDIKKHTDAVGHFREALHIAPHRFEPHKGVIDCYTALSRHREALSVASSMYRVLPNSPRAITLYAGLLVKDPAENKVIPLLKKALALDEHYLPAVFCMAEMLALENIHKAIELLEKQRELNTSWRLFFMLGDYYSRLHEEEKSFEMYSKALSLSPNNRKVIEAISKLESSSTVNTPAGVKLDGVKLESSYYNSNISDGETTENFNDTIADSSDHETEMIADNDSDQVWPDILDQNTNRMSRR</sequence>
<feature type="compositionally biased region" description="Polar residues" evidence="3">
    <location>
        <begin position="590"/>
        <end position="599"/>
    </location>
</feature>
<dbReference type="PANTHER" id="PTHR12558:SF36">
    <property type="entry name" value="ANAPHASE-PROMOTING COMPLEX SUBUNIT 7"/>
    <property type="match status" value="1"/>
</dbReference>
<dbReference type="EMBL" id="HBUF01349487">
    <property type="protein sequence ID" value="CAG6712571.1"/>
    <property type="molecule type" value="Transcribed_RNA"/>
</dbReference>
<protein>
    <submittedName>
        <fullName evidence="4">Anaphase-promoting complex subunit 7</fullName>
    </submittedName>
</protein>
<dbReference type="GO" id="GO:0045842">
    <property type="term" value="P:positive regulation of mitotic metaphase/anaphase transition"/>
    <property type="evidence" value="ECO:0007669"/>
    <property type="project" value="TreeGrafter"/>
</dbReference>
<reference evidence="4" key="1">
    <citation type="submission" date="2021-05" db="EMBL/GenBank/DDBJ databases">
        <authorList>
            <person name="Alioto T."/>
            <person name="Alioto T."/>
            <person name="Gomez Garrido J."/>
        </authorList>
    </citation>
    <scope>NUCLEOTIDE SEQUENCE</scope>
</reference>
<dbReference type="AlphaFoldDB" id="A0A8D8V104"/>
<dbReference type="PROSITE" id="PS50005">
    <property type="entry name" value="TPR"/>
    <property type="match status" value="3"/>
</dbReference>
<dbReference type="GO" id="GO:0016567">
    <property type="term" value="P:protein ubiquitination"/>
    <property type="evidence" value="ECO:0007669"/>
    <property type="project" value="TreeGrafter"/>
</dbReference>
<evidence type="ECO:0000256" key="2">
    <source>
        <dbReference type="PROSITE-ProRule" id="PRU00339"/>
    </source>
</evidence>